<feature type="compositionally biased region" description="Basic and acidic residues" evidence="1">
    <location>
        <begin position="262"/>
        <end position="282"/>
    </location>
</feature>
<organism evidence="2 3">
    <name type="scientific">Coccomyxa subellipsoidea</name>
    <dbReference type="NCBI Taxonomy" id="248742"/>
    <lineage>
        <taxon>Eukaryota</taxon>
        <taxon>Viridiplantae</taxon>
        <taxon>Chlorophyta</taxon>
        <taxon>core chlorophytes</taxon>
        <taxon>Trebouxiophyceae</taxon>
        <taxon>Trebouxiophyceae incertae sedis</taxon>
        <taxon>Coccomyxaceae</taxon>
        <taxon>Coccomyxa</taxon>
    </lineage>
</organism>
<keyword evidence="3" id="KW-1185">Reference proteome</keyword>
<feature type="region of interest" description="Disordered" evidence="1">
    <location>
        <begin position="128"/>
        <end position="159"/>
    </location>
</feature>
<feature type="compositionally biased region" description="Polar residues" evidence="1">
    <location>
        <begin position="128"/>
        <end position="143"/>
    </location>
</feature>
<comment type="caution">
    <text evidence="2">The sequence shown here is derived from an EMBL/GenBank/DDBJ whole genome shotgun (WGS) entry which is preliminary data.</text>
</comment>
<feature type="compositionally biased region" description="Polar residues" evidence="1">
    <location>
        <begin position="283"/>
        <end position="296"/>
    </location>
</feature>
<protein>
    <submittedName>
        <fullName evidence="2">Uncharacterized protein</fullName>
    </submittedName>
</protein>
<feature type="compositionally biased region" description="Low complexity" evidence="1">
    <location>
        <begin position="297"/>
        <end position="314"/>
    </location>
</feature>
<sequence>MSQTIDWVEVEKVVSLAASLKRLPDDTKAALKRHLKQPDGRHTGTFLTALTVLDSVALNSGRETRLGEELGAAAHALRRQLQGTFREMPKPNHFAQQMREMIEQQIPLIGFQHGMDFPAAFLSRKSTSEPGSGGWLQTLQEGASQRAHHSAPIDHAKADPGLSSFKVEYLAQMEKDAVNLEMCTKEIRSQIIHNDFSRSMQQRISRGQDNAVRCTHWRKNIQEWVGADITEAVLGQILRLNDRMHAALSNWHAVTTEFAEARSRVQDSQHKESPRSARKEQESPATQWFSPLGSSASRILSESPSSTSTDSNTSEDFQKDAAKEAELAALRQQLEEERSGRLDLEHKLHASKAAEERLIADVCSLQRQLRLRSAELEIYKGLVEPRNSTTEKDAIQSVPAYCRQPALRLRFSASEFQALASVLNKY</sequence>
<evidence type="ECO:0000256" key="1">
    <source>
        <dbReference type="SAM" id="MobiDB-lite"/>
    </source>
</evidence>
<dbReference type="Proteomes" id="UP001491310">
    <property type="component" value="Unassembled WGS sequence"/>
</dbReference>
<name>A0ABR2YGL0_9CHLO</name>
<accession>A0ABR2YGL0</accession>
<feature type="region of interest" description="Disordered" evidence="1">
    <location>
        <begin position="262"/>
        <end position="317"/>
    </location>
</feature>
<dbReference type="EMBL" id="JALJOT010000013">
    <property type="protein sequence ID" value="KAK9904284.1"/>
    <property type="molecule type" value="Genomic_DNA"/>
</dbReference>
<evidence type="ECO:0000313" key="2">
    <source>
        <dbReference type="EMBL" id="KAK9904284.1"/>
    </source>
</evidence>
<reference evidence="2 3" key="1">
    <citation type="journal article" date="2024" name="Nat. Commun.">
        <title>Phylogenomics reveals the evolutionary origins of lichenization in chlorophyte algae.</title>
        <authorList>
            <person name="Puginier C."/>
            <person name="Libourel C."/>
            <person name="Otte J."/>
            <person name="Skaloud P."/>
            <person name="Haon M."/>
            <person name="Grisel S."/>
            <person name="Petersen M."/>
            <person name="Berrin J.G."/>
            <person name="Delaux P.M."/>
            <person name="Dal Grande F."/>
            <person name="Keller J."/>
        </authorList>
    </citation>
    <scope>NUCLEOTIDE SEQUENCE [LARGE SCALE GENOMIC DNA]</scope>
    <source>
        <strain evidence="2 3">SAG 216-7</strain>
    </source>
</reference>
<proteinExistence type="predicted"/>
<gene>
    <name evidence="2" type="ORF">WJX75_008383</name>
</gene>
<evidence type="ECO:0000313" key="3">
    <source>
        <dbReference type="Proteomes" id="UP001491310"/>
    </source>
</evidence>